<protein>
    <submittedName>
        <fullName evidence="2">Uncharacterized protein</fullName>
    </submittedName>
</protein>
<reference evidence="2 3" key="1">
    <citation type="journal article" date="2018" name="Nat. Ecol. Evol.">
        <title>Shark genomes provide insights into elasmobranch evolution and the origin of vertebrates.</title>
        <authorList>
            <person name="Hara Y"/>
            <person name="Yamaguchi K"/>
            <person name="Onimaru K"/>
            <person name="Kadota M"/>
            <person name="Koyanagi M"/>
            <person name="Keeley SD"/>
            <person name="Tatsumi K"/>
            <person name="Tanaka K"/>
            <person name="Motone F"/>
            <person name="Kageyama Y"/>
            <person name="Nozu R"/>
            <person name="Adachi N"/>
            <person name="Nishimura O"/>
            <person name="Nakagawa R"/>
            <person name="Tanegashima C"/>
            <person name="Kiyatake I"/>
            <person name="Matsumoto R"/>
            <person name="Murakumo K"/>
            <person name="Nishida K"/>
            <person name="Terakita A"/>
            <person name="Kuratani S"/>
            <person name="Sato K"/>
            <person name="Hyodo S Kuraku.S."/>
        </authorList>
    </citation>
    <scope>NUCLEOTIDE SEQUENCE [LARGE SCALE GENOMIC DNA]</scope>
</reference>
<organism evidence="2 3">
    <name type="scientific">Chiloscyllium punctatum</name>
    <name type="common">Brownbanded bambooshark</name>
    <name type="synonym">Hemiscyllium punctatum</name>
    <dbReference type="NCBI Taxonomy" id="137246"/>
    <lineage>
        <taxon>Eukaryota</taxon>
        <taxon>Metazoa</taxon>
        <taxon>Chordata</taxon>
        <taxon>Craniata</taxon>
        <taxon>Vertebrata</taxon>
        <taxon>Chondrichthyes</taxon>
        <taxon>Elasmobranchii</taxon>
        <taxon>Galeomorphii</taxon>
        <taxon>Galeoidea</taxon>
        <taxon>Orectolobiformes</taxon>
        <taxon>Hemiscylliidae</taxon>
        <taxon>Chiloscyllium</taxon>
    </lineage>
</organism>
<proteinExistence type="predicted"/>
<evidence type="ECO:0000313" key="2">
    <source>
        <dbReference type="EMBL" id="GCC42014.1"/>
    </source>
</evidence>
<gene>
    <name evidence="2" type="ORF">chiPu_0026236</name>
</gene>
<name>A0A401TH71_CHIPU</name>
<accession>A0A401TH71</accession>
<dbReference type="STRING" id="137246.A0A401TH71"/>
<dbReference type="EMBL" id="BEZZ01075004">
    <property type="protein sequence ID" value="GCC42014.1"/>
    <property type="molecule type" value="Genomic_DNA"/>
</dbReference>
<keyword evidence="1" id="KW-0175">Coiled coil</keyword>
<dbReference type="AlphaFoldDB" id="A0A401TH71"/>
<dbReference type="Proteomes" id="UP000287033">
    <property type="component" value="Unassembled WGS sequence"/>
</dbReference>
<evidence type="ECO:0000313" key="3">
    <source>
        <dbReference type="Proteomes" id="UP000287033"/>
    </source>
</evidence>
<feature type="coiled-coil region" evidence="1">
    <location>
        <begin position="30"/>
        <end position="57"/>
    </location>
</feature>
<sequence>MQVREDSYKFIQGCRTQLELIEANFLKEPLHMQRAKQEEAEKRLQEAEQVVQSLGRLGALVNHMTVQNLITVAKDEVRNFVQDVLQVSGEQTTGCL</sequence>
<keyword evidence="3" id="KW-1185">Reference proteome</keyword>
<evidence type="ECO:0000256" key="1">
    <source>
        <dbReference type="SAM" id="Coils"/>
    </source>
</evidence>
<comment type="caution">
    <text evidence="2">The sequence shown here is derived from an EMBL/GenBank/DDBJ whole genome shotgun (WGS) entry which is preliminary data.</text>
</comment>